<sequence>MGIPKLWQIVLQSTQPCSLIEYTITHGIHNQNGSMLKIGIDASIWIVQCEAIFWRPRHAQAGENPELRTLLFRLAYLLQCAFIPIFVFDGPLRPGMKRGKKVSIKARWLERHFKDMISAFGFNHHDAPGEAEAELAHMNRVGMLDAIITEDSDTLVFGAKTILRRPSAPKAGKKTKTDPDLYSLYSAEHIHNAEGVRLTEGGLFLSAVLLGGDYTDGLQGSRGPLTCGSESYEQLSDFLNVWRGGLRAELLSPTISGASKHPALVDKINNDFPNVQVLKYYALPATSWSDGRTPPNENMWNPPLPDITRISAFCDRFFHWEQDMRLSRLRKNIWPGIMIQSLYRLGKPEFSTPGPSLHNVSDGSLANSSIQSIQKYTRSPNGYTVRIQTSLIDEQAIPDGPGSLSEGCKMNVKIPAILLYRALPLMVNVFHERKPQFPLPDFG</sequence>
<dbReference type="InterPro" id="IPR006084">
    <property type="entry name" value="XPG/Rad2"/>
</dbReference>
<dbReference type="InParanoid" id="A0A2H3DVU7"/>
<protein>
    <submittedName>
        <fullName evidence="2">PIN domain-like protein</fullName>
    </submittedName>
</protein>
<dbReference type="Proteomes" id="UP000217790">
    <property type="component" value="Unassembled WGS sequence"/>
</dbReference>
<dbReference type="GO" id="GO:0017108">
    <property type="term" value="F:5'-flap endonuclease activity"/>
    <property type="evidence" value="ECO:0007669"/>
    <property type="project" value="TreeGrafter"/>
</dbReference>
<feature type="domain" description="XPG-I" evidence="1">
    <location>
        <begin position="118"/>
        <end position="190"/>
    </location>
</feature>
<dbReference type="GO" id="GO:0006974">
    <property type="term" value="P:DNA damage response"/>
    <property type="evidence" value="ECO:0007669"/>
    <property type="project" value="UniProtKB-ARBA"/>
</dbReference>
<dbReference type="Gene3D" id="3.40.50.1010">
    <property type="entry name" value="5'-nuclease"/>
    <property type="match status" value="2"/>
</dbReference>
<keyword evidence="3" id="KW-1185">Reference proteome</keyword>
<dbReference type="Pfam" id="PF00867">
    <property type="entry name" value="XPG_I"/>
    <property type="match status" value="1"/>
</dbReference>
<name>A0A2H3DVU7_ARMGA</name>
<proteinExistence type="predicted"/>
<dbReference type="PANTHER" id="PTHR11081:SF75">
    <property type="entry name" value="ENDONUCLEASE, PUTATIVE (AFU_ORTHOLOGUE AFUA_3G13260)-RELATED"/>
    <property type="match status" value="1"/>
</dbReference>
<dbReference type="AlphaFoldDB" id="A0A2H3DVU7"/>
<dbReference type="CDD" id="cd09870">
    <property type="entry name" value="PIN_YEN1"/>
    <property type="match status" value="1"/>
</dbReference>
<dbReference type="EMBL" id="KZ293649">
    <property type="protein sequence ID" value="PBK97994.1"/>
    <property type="molecule type" value="Genomic_DNA"/>
</dbReference>
<dbReference type="SMART" id="SM00484">
    <property type="entry name" value="XPGI"/>
    <property type="match status" value="1"/>
</dbReference>
<evidence type="ECO:0000313" key="2">
    <source>
        <dbReference type="EMBL" id="PBK97994.1"/>
    </source>
</evidence>
<dbReference type="PRINTS" id="PR00853">
    <property type="entry name" value="XPGRADSUPER"/>
</dbReference>
<dbReference type="InterPro" id="IPR006086">
    <property type="entry name" value="XPG-I_dom"/>
</dbReference>
<evidence type="ECO:0000259" key="1">
    <source>
        <dbReference type="SMART" id="SM00484"/>
    </source>
</evidence>
<dbReference type="OrthoDB" id="3005703at2759"/>
<dbReference type="SUPFAM" id="SSF88723">
    <property type="entry name" value="PIN domain-like"/>
    <property type="match status" value="1"/>
</dbReference>
<dbReference type="Pfam" id="PF00752">
    <property type="entry name" value="XPG_N"/>
    <property type="match status" value="1"/>
</dbReference>
<gene>
    <name evidence="2" type="ORF">ARMGADRAFT_1076448</name>
</gene>
<accession>A0A2H3DVU7</accession>
<dbReference type="PANTHER" id="PTHR11081">
    <property type="entry name" value="FLAP ENDONUCLEASE FAMILY MEMBER"/>
    <property type="match status" value="1"/>
</dbReference>
<dbReference type="STRING" id="47427.A0A2H3DVU7"/>
<evidence type="ECO:0000313" key="3">
    <source>
        <dbReference type="Proteomes" id="UP000217790"/>
    </source>
</evidence>
<organism evidence="2 3">
    <name type="scientific">Armillaria gallica</name>
    <name type="common">Bulbous honey fungus</name>
    <name type="synonym">Armillaria bulbosa</name>
    <dbReference type="NCBI Taxonomy" id="47427"/>
    <lineage>
        <taxon>Eukaryota</taxon>
        <taxon>Fungi</taxon>
        <taxon>Dikarya</taxon>
        <taxon>Basidiomycota</taxon>
        <taxon>Agaricomycotina</taxon>
        <taxon>Agaricomycetes</taxon>
        <taxon>Agaricomycetidae</taxon>
        <taxon>Agaricales</taxon>
        <taxon>Marasmiineae</taxon>
        <taxon>Physalacriaceae</taxon>
        <taxon>Armillaria</taxon>
    </lineage>
</organism>
<dbReference type="InterPro" id="IPR029060">
    <property type="entry name" value="PIN-like_dom_sf"/>
</dbReference>
<reference evidence="3" key="1">
    <citation type="journal article" date="2017" name="Nat. Ecol. Evol.">
        <title>Genome expansion and lineage-specific genetic innovations in the forest pathogenic fungi Armillaria.</title>
        <authorList>
            <person name="Sipos G."/>
            <person name="Prasanna A.N."/>
            <person name="Walter M.C."/>
            <person name="O'Connor E."/>
            <person name="Balint B."/>
            <person name="Krizsan K."/>
            <person name="Kiss B."/>
            <person name="Hess J."/>
            <person name="Varga T."/>
            <person name="Slot J."/>
            <person name="Riley R."/>
            <person name="Boka B."/>
            <person name="Rigling D."/>
            <person name="Barry K."/>
            <person name="Lee J."/>
            <person name="Mihaltcheva S."/>
            <person name="LaButti K."/>
            <person name="Lipzen A."/>
            <person name="Waldron R."/>
            <person name="Moloney N.M."/>
            <person name="Sperisen C."/>
            <person name="Kredics L."/>
            <person name="Vagvoelgyi C."/>
            <person name="Patrignani A."/>
            <person name="Fitzpatrick D."/>
            <person name="Nagy I."/>
            <person name="Doyle S."/>
            <person name="Anderson J.B."/>
            <person name="Grigoriev I.V."/>
            <person name="Gueldener U."/>
            <person name="Muensterkoetter M."/>
            <person name="Nagy L.G."/>
        </authorList>
    </citation>
    <scope>NUCLEOTIDE SEQUENCE [LARGE SCALE GENOMIC DNA]</scope>
    <source>
        <strain evidence="3">Ar21-2</strain>
    </source>
</reference>
<dbReference type="InterPro" id="IPR006085">
    <property type="entry name" value="XPG_DNA_repair_N"/>
</dbReference>